<evidence type="ECO:0000313" key="2">
    <source>
        <dbReference type="Ensembl" id="ENSRBIP00000017777.1"/>
    </source>
</evidence>
<accession>A0A2K6L2N0</accession>
<feature type="compositionally biased region" description="Polar residues" evidence="1">
    <location>
        <begin position="66"/>
        <end position="88"/>
    </location>
</feature>
<feature type="compositionally biased region" description="Basic and acidic residues" evidence="1">
    <location>
        <begin position="51"/>
        <end position="65"/>
    </location>
</feature>
<evidence type="ECO:0000256" key="1">
    <source>
        <dbReference type="SAM" id="MobiDB-lite"/>
    </source>
</evidence>
<name>A0A2K6L2N0_RHIBE</name>
<evidence type="ECO:0000313" key="3">
    <source>
        <dbReference type="Proteomes" id="UP000233180"/>
    </source>
</evidence>
<organism evidence="2 3">
    <name type="scientific">Rhinopithecus bieti</name>
    <name type="common">Black snub-nosed monkey</name>
    <name type="synonym">Pygathrix bieti</name>
    <dbReference type="NCBI Taxonomy" id="61621"/>
    <lineage>
        <taxon>Eukaryota</taxon>
        <taxon>Metazoa</taxon>
        <taxon>Chordata</taxon>
        <taxon>Craniata</taxon>
        <taxon>Vertebrata</taxon>
        <taxon>Euteleostomi</taxon>
        <taxon>Mammalia</taxon>
        <taxon>Eutheria</taxon>
        <taxon>Euarchontoglires</taxon>
        <taxon>Primates</taxon>
        <taxon>Haplorrhini</taxon>
        <taxon>Catarrhini</taxon>
        <taxon>Cercopithecidae</taxon>
        <taxon>Colobinae</taxon>
        <taxon>Rhinopithecus</taxon>
    </lineage>
</organism>
<keyword evidence="3" id="KW-1185">Reference proteome</keyword>
<reference evidence="2 3" key="1">
    <citation type="submission" date="2016-06" db="EMBL/GenBank/DDBJ databases">
        <title>Genome of Rhinopithecus bieti.</title>
        <authorList>
            <person name="Wu"/>
            <person name="C.-I. and Zhang"/>
            <person name="Y."/>
        </authorList>
    </citation>
    <scope>NUCLEOTIDE SEQUENCE</scope>
</reference>
<dbReference type="GeneTree" id="ENSGT00940000159103"/>
<reference evidence="2" key="3">
    <citation type="submission" date="2025-09" db="UniProtKB">
        <authorList>
            <consortium name="Ensembl"/>
        </authorList>
    </citation>
    <scope>IDENTIFICATION</scope>
</reference>
<dbReference type="Proteomes" id="UP000233180">
    <property type="component" value="Unassembled WGS sequence"/>
</dbReference>
<dbReference type="AlphaFoldDB" id="A0A2K6L2N0"/>
<gene>
    <name evidence="2" type="primary">LARP6</name>
</gene>
<feature type="region of interest" description="Disordered" evidence="1">
    <location>
        <begin position="1"/>
        <end position="88"/>
    </location>
</feature>
<protein>
    <submittedName>
        <fullName evidence="2">La ribonucleoprotein 6, translational regulator</fullName>
    </submittedName>
</protein>
<proteinExistence type="predicted"/>
<reference evidence="2" key="2">
    <citation type="submission" date="2025-08" db="UniProtKB">
        <authorList>
            <consortium name="Ensembl"/>
        </authorList>
    </citation>
    <scope>IDENTIFICATION</scope>
</reference>
<feature type="compositionally biased region" description="Acidic residues" evidence="1">
    <location>
        <begin position="26"/>
        <end position="40"/>
    </location>
</feature>
<sequence length="88" mass="9386">MAPVLAGRLRPGPETAVQIPRSPIQEAEDVEQLEDEEEGGPETRGAGTRARASEEEPSRGHRDRSSVNSRTMLTSFIVSSAPSTAPST</sequence>
<dbReference type="Ensembl" id="ENSRBIT00000041634.1">
    <property type="protein sequence ID" value="ENSRBIP00000017777.1"/>
    <property type="gene ID" value="ENSRBIG00000032902.1"/>
</dbReference>